<keyword evidence="1" id="KW-1133">Transmembrane helix</keyword>
<accession>A0A7G9SIF0</accession>
<dbReference type="KEGG" id="slut:H9L13_01310"/>
<keyword evidence="1" id="KW-0472">Membrane</keyword>
<name>A0A7G9SIF0_9SPHN</name>
<evidence type="ECO:0000313" key="3">
    <source>
        <dbReference type="Proteomes" id="UP000515971"/>
    </source>
</evidence>
<proteinExistence type="predicted"/>
<organism evidence="2 3">
    <name type="scientific">Sphingomonas lutea</name>
    <dbReference type="NCBI Taxonomy" id="1045317"/>
    <lineage>
        <taxon>Bacteria</taxon>
        <taxon>Pseudomonadati</taxon>
        <taxon>Pseudomonadota</taxon>
        <taxon>Alphaproteobacteria</taxon>
        <taxon>Sphingomonadales</taxon>
        <taxon>Sphingomonadaceae</taxon>
        <taxon>Sphingomonas</taxon>
    </lineage>
</organism>
<keyword evidence="3" id="KW-1185">Reference proteome</keyword>
<feature type="transmembrane region" description="Helical" evidence="1">
    <location>
        <begin position="38"/>
        <end position="60"/>
    </location>
</feature>
<dbReference type="AlphaFoldDB" id="A0A7G9SIF0"/>
<dbReference type="RefSeq" id="WP_187538346.1">
    <property type="nucleotide sequence ID" value="NZ_BAABJT010000001.1"/>
</dbReference>
<evidence type="ECO:0000313" key="2">
    <source>
        <dbReference type="EMBL" id="QNN67625.1"/>
    </source>
</evidence>
<protein>
    <submittedName>
        <fullName evidence="2">Uncharacterized protein</fullName>
    </submittedName>
</protein>
<feature type="transmembrane region" description="Helical" evidence="1">
    <location>
        <begin position="118"/>
        <end position="140"/>
    </location>
</feature>
<evidence type="ECO:0000256" key="1">
    <source>
        <dbReference type="SAM" id="Phobius"/>
    </source>
</evidence>
<sequence length="141" mass="15077">MTRTIDHKQLAASARIVPAPALPQRACEEHSFELPTRLYAALALCLFGFLAVMTIGFAAPMLAVPMGINFIFLAAFFAVPVIFVRTSKDKGGAMRWSEFARKGVDTATGHSSAAEASVLMLTLPVLILCWSIAVVVIAAVL</sequence>
<dbReference type="EMBL" id="CP060718">
    <property type="protein sequence ID" value="QNN67625.1"/>
    <property type="molecule type" value="Genomic_DNA"/>
</dbReference>
<reference evidence="2 3" key="1">
    <citation type="submission" date="2020-08" db="EMBL/GenBank/DDBJ databases">
        <title>Genome sequence of Sphingomonas lutea KCTC 23642T.</title>
        <authorList>
            <person name="Hyun D.-W."/>
            <person name="Bae J.-W."/>
        </authorList>
    </citation>
    <scope>NUCLEOTIDE SEQUENCE [LARGE SCALE GENOMIC DNA]</scope>
    <source>
        <strain evidence="2 3">KCTC 23642</strain>
    </source>
</reference>
<keyword evidence="1" id="KW-0812">Transmembrane</keyword>
<feature type="transmembrane region" description="Helical" evidence="1">
    <location>
        <begin position="66"/>
        <end position="84"/>
    </location>
</feature>
<gene>
    <name evidence="2" type="ORF">H9L13_01310</name>
</gene>
<dbReference type="Proteomes" id="UP000515971">
    <property type="component" value="Chromosome"/>
</dbReference>